<dbReference type="InterPro" id="IPR005632">
    <property type="entry name" value="Chaperone_Skp"/>
</dbReference>
<dbReference type="PANTHER" id="PTHR35089">
    <property type="entry name" value="CHAPERONE PROTEIN SKP"/>
    <property type="match status" value="1"/>
</dbReference>
<dbReference type="STRING" id="381306.AN478_01175"/>
<dbReference type="SUPFAM" id="SSF111384">
    <property type="entry name" value="OmpH-like"/>
    <property type="match status" value="1"/>
</dbReference>
<accession>A0A0P9C8S8</accession>
<keyword evidence="6" id="KW-1185">Reference proteome</keyword>
<protein>
    <submittedName>
        <fullName evidence="5">Outer membrane protein (OmpH-like)</fullName>
    </submittedName>
</protein>
<feature type="compositionally biased region" description="Basic and acidic residues" evidence="3">
    <location>
        <begin position="87"/>
        <end position="101"/>
    </location>
</feature>
<dbReference type="GO" id="GO:0050821">
    <property type="term" value="P:protein stabilization"/>
    <property type="evidence" value="ECO:0007669"/>
    <property type="project" value="TreeGrafter"/>
</dbReference>
<evidence type="ECO:0000256" key="3">
    <source>
        <dbReference type="SAM" id="MobiDB-lite"/>
    </source>
</evidence>
<dbReference type="PANTHER" id="PTHR35089:SF1">
    <property type="entry name" value="CHAPERONE PROTEIN SKP"/>
    <property type="match status" value="1"/>
</dbReference>
<dbReference type="Pfam" id="PF03938">
    <property type="entry name" value="OmpH"/>
    <property type="match status" value="1"/>
</dbReference>
<dbReference type="Proteomes" id="UP000183104">
    <property type="component" value="Unassembled WGS sequence"/>
</dbReference>
<dbReference type="RefSeq" id="WP_054964787.1">
    <property type="nucleotide sequence ID" value="NZ_FMUN01000007.1"/>
</dbReference>
<dbReference type="AlphaFoldDB" id="A0A0P9C8S8"/>
<name>A0A0P9C8S8_9GAMM</name>
<gene>
    <name evidence="5" type="ORF">SAMN05661077_2433</name>
</gene>
<proteinExistence type="inferred from homology"/>
<comment type="similarity">
    <text evidence="1">Belongs to the Skp family.</text>
</comment>
<evidence type="ECO:0000256" key="1">
    <source>
        <dbReference type="ARBA" id="ARBA00009091"/>
    </source>
</evidence>
<dbReference type="InterPro" id="IPR024930">
    <property type="entry name" value="Skp_dom_sf"/>
</dbReference>
<dbReference type="GO" id="GO:0051082">
    <property type="term" value="F:unfolded protein binding"/>
    <property type="evidence" value="ECO:0007669"/>
    <property type="project" value="InterPro"/>
</dbReference>
<dbReference type="Gene3D" id="3.30.910.20">
    <property type="entry name" value="Skp domain"/>
    <property type="match status" value="1"/>
</dbReference>
<dbReference type="SMART" id="SM00935">
    <property type="entry name" value="OmpH"/>
    <property type="match status" value="1"/>
</dbReference>
<sequence length="173" mass="19827">MRRLLGTVCALFVVGMLWGGPAFAQENKIGYVDVRQVVENSTRAQAARQELEARVKERQSALEEERERVEALRKEVEKQSSLMSEGQQEKKQRELQRAMQEFRRAQQQAQADIETQRSEVLEDLYDRVSRIVNRIGEQEGYALIATGPSAMYVADRVDLTDRVLRELNDEGGN</sequence>
<feature type="region of interest" description="Disordered" evidence="3">
    <location>
        <begin position="75"/>
        <end position="101"/>
    </location>
</feature>
<dbReference type="OrthoDB" id="5294628at2"/>
<keyword evidence="2 4" id="KW-0732">Signal</keyword>
<dbReference type="GO" id="GO:0005829">
    <property type="term" value="C:cytosol"/>
    <property type="evidence" value="ECO:0007669"/>
    <property type="project" value="TreeGrafter"/>
</dbReference>
<evidence type="ECO:0000256" key="2">
    <source>
        <dbReference type="ARBA" id="ARBA00022729"/>
    </source>
</evidence>
<dbReference type="EMBL" id="FMUN01000007">
    <property type="protein sequence ID" value="SCY54595.1"/>
    <property type="molecule type" value="Genomic_DNA"/>
</dbReference>
<evidence type="ECO:0000256" key="4">
    <source>
        <dbReference type="SAM" id="SignalP"/>
    </source>
</evidence>
<evidence type="ECO:0000313" key="6">
    <source>
        <dbReference type="Proteomes" id="UP000183104"/>
    </source>
</evidence>
<feature type="chain" id="PRO_5010433205" evidence="4">
    <location>
        <begin position="25"/>
        <end position="173"/>
    </location>
</feature>
<feature type="signal peptide" evidence="4">
    <location>
        <begin position="1"/>
        <end position="24"/>
    </location>
</feature>
<evidence type="ECO:0000313" key="5">
    <source>
        <dbReference type="EMBL" id="SCY54595.1"/>
    </source>
</evidence>
<reference evidence="6" key="1">
    <citation type="submission" date="2016-10" db="EMBL/GenBank/DDBJ databases">
        <authorList>
            <person name="Varghese N."/>
        </authorList>
    </citation>
    <scope>NUCLEOTIDE SEQUENCE [LARGE SCALE GENOMIC DNA]</scope>
    <source>
        <strain evidence="6">HL 19</strain>
    </source>
</reference>
<organism evidence="5 6">
    <name type="scientific">Thiohalorhabdus denitrificans</name>
    <dbReference type="NCBI Taxonomy" id="381306"/>
    <lineage>
        <taxon>Bacteria</taxon>
        <taxon>Pseudomonadati</taxon>
        <taxon>Pseudomonadota</taxon>
        <taxon>Gammaproteobacteria</taxon>
        <taxon>Thiohalorhabdales</taxon>
        <taxon>Thiohalorhabdaceae</taxon>
        <taxon>Thiohalorhabdus</taxon>
    </lineage>
</organism>